<accession>A0A382BXJ0</accession>
<organism evidence="1">
    <name type="scientific">marine metagenome</name>
    <dbReference type="NCBI Taxonomy" id="408172"/>
    <lineage>
        <taxon>unclassified sequences</taxon>
        <taxon>metagenomes</taxon>
        <taxon>ecological metagenomes</taxon>
    </lineage>
</organism>
<sequence>MNIKNTQKDFQGASSPELATSSLTWLVAWLVMKLLRFVAEAKKLSNHHRTPISSSMFGPGGRDLTSLKWPTAHKSLFRHSMKKLRKGFFRGPAHGFSHWSRSEREGNSGSSAFLSNLSLECK</sequence>
<dbReference type="EMBL" id="UINC01031554">
    <property type="protein sequence ID" value="SVB17783.1"/>
    <property type="molecule type" value="Genomic_DNA"/>
</dbReference>
<evidence type="ECO:0000313" key="1">
    <source>
        <dbReference type="EMBL" id="SVB17783.1"/>
    </source>
</evidence>
<gene>
    <name evidence="1" type="ORF">METZ01_LOCUS170637</name>
</gene>
<name>A0A382BXJ0_9ZZZZ</name>
<dbReference type="AlphaFoldDB" id="A0A382BXJ0"/>
<proteinExistence type="predicted"/>
<protein>
    <submittedName>
        <fullName evidence="1">Uncharacterized protein</fullName>
    </submittedName>
</protein>
<reference evidence="1" key="1">
    <citation type="submission" date="2018-05" db="EMBL/GenBank/DDBJ databases">
        <authorList>
            <person name="Lanie J.A."/>
            <person name="Ng W.-L."/>
            <person name="Kazmierczak K.M."/>
            <person name="Andrzejewski T.M."/>
            <person name="Davidsen T.M."/>
            <person name="Wayne K.J."/>
            <person name="Tettelin H."/>
            <person name="Glass J.I."/>
            <person name="Rusch D."/>
            <person name="Podicherti R."/>
            <person name="Tsui H.-C.T."/>
            <person name="Winkler M.E."/>
        </authorList>
    </citation>
    <scope>NUCLEOTIDE SEQUENCE</scope>
</reference>